<evidence type="ECO:0000313" key="12">
    <source>
        <dbReference type="Proteomes" id="UP000694546"/>
    </source>
</evidence>
<dbReference type="GO" id="GO:0009950">
    <property type="term" value="P:dorsal/ventral axis specification"/>
    <property type="evidence" value="ECO:0007669"/>
    <property type="project" value="Ensembl"/>
</dbReference>
<dbReference type="OMA" id="YMDFPPL"/>
<proteinExistence type="predicted"/>
<reference evidence="11" key="2">
    <citation type="submission" date="2025-09" db="UniProtKB">
        <authorList>
            <consortium name="Ensembl"/>
        </authorList>
    </citation>
    <scope>IDENTIFICATION</scope>
</reference>
<organism evidence="11 12">
    <name type="scientific">Gadus morhua</name>
    <name type="common">Atlantic cod</name>
    <dbReference type="NCBI Taxonomy" id="8049"/>
    <lineage>
        <taxon>Eukaryota</taxon>
        <taxon>Metazoa</taxon>
        <taxon>Chordata</taxon>
        <taxon>Craniata</taxon>
        <taxon>Vertebrata</taxon>
        <taxon>Euteleostomi</taxon>
        <taxon>Actinopterygii</taxon>
        <taxon>Neopterygii</taxon>
        <taxon>Teleostei</taxon>
        <taxon>Neoteleostei</taxon>
        <taxon>Acanthomorphata</taxon>
        <taxon>Zeiogadaria</taxon>
        <taxon>Gadariae</taxon>
        <taxon>Gadiformes</taxon>
        <taxon>Gadoidei</taxon>
        <taxon>Gadidae</taxon>
        <taxon>Gadus</taxon>
    </lineage>
</organism>
<dbReference type="InterPro" id="IPR008271">
    <property type="entry name" value="Ser/Thr_kinase_AS"/>
</dbReference>
<feature type="region of interest" description="Disordered" evidence="8">
    <location>
        <begin position="171"/>
        <end position="269"/>
    </location>
</feature>
<accession>A0A8C5F7K4</accession>
<keyword evidence="4 7" id="KW-0547">Nucleotide-binding</keyword>
<dbReference type="PROSITE" id="PS50011">
    <property type="entry name" value="PROTEIN_KINASE_DOM"/>
    <property type="match status" value="1"/>
</dbReference>
<reference evidence="11" key="1">
    <citation type="submission" date="2025-08" db="UniProtKB">
        <authorList>
            <consortium name="Ensembl"/>
        </authorList>
    </citation>
    <scope>IDENTIFICATION</scope>
</reference>
<dbReference type="GO" id="GO:0001947">
    <property type="term" value="P:heart looping"/>
    <property type="evidence" value="ECO:0007669"/>
    <property type="project" value="Ensembl"/>
</dbReference>
<dbReference type="GO" id="GO:0002572">
    <property type="term" value="P:pro-T cell differentiation"/>
    <property type="evidence" value="ECO:0007669"/>
    <property type="project" value="Ensembl"/>
</dbReference>
<dbReference type="InterPro" id="IPR000719">
    <property type="entry name" value="Prot_kinase_dom"/>
</dbReference>
<dbReference type="GeneTree" id="ENSGT00950000182988"/>
<evidence type="ECO:0000256" key="8">
    <source>
        <dbReference type="SAM" id="MobiDB-lite"/>
    </source>
</evidence>
<evidence type="ECO:0000256" key="4">
    <source>
        <dbReference type="ARBA" id="ARBA00022741"/>
    </source>
</evidence>
<evidence type="ECO:0000256" key="1">
    <source>
        <dbReference type="ARBA" id="ARBA00012513"/>
    </source>
</evidence>
<dbReference type="GO" id="GO:0003232">
    <property type="term" value="P:bulbus arteriosus development"/>
    <property type="evidence" value="ECO:0007669"/>
    <property type="project" value="Ensembl"/>
</dbReference>
<dbReference type="RefSeq" id="XP_030236990.1">
    <property type="nucleotide sequence ID" value="XM_030381130.1"/>
</dbReference>
<dbReference type="Ensembl" id="ENSGMOT00000013488.2">
    <property type="protein sequence ID" value="ENSGMOP00000013139.2"/>
    <property type="gene ID" value="ENSGMOG00000012273.2"/>
</dbReference>
<dbReference type="RefSeq" id="XP_030236991.1">
    <property type="nucleotide sequence ID" value="XM_030381131.1"/>
</dbReference>
<feature type="compositionally biased region" description="Low complexity" evidence="8">
    <location>
        <begin position="214"/>
        <end position="244"/>
    </location>
</feature>
<dbReference type="AlphaFoldDB" id="A0A8C5F7K4"/>
<keyword evidence="2" id="KW-0723">Serine/threonine-protein kinase</keyword>
<dbReference type="GO" id="GO:0060070">
    <property type="term" value="P:canonical Wnt signaling pathway"/>
    <property type="evidence" value="ECO:0007669"/>
    <property type="project" value="Ensembl"/>
</dbReference>
<keyword evidence="12" id="KW-1185">Reference proteome</keyword>
<keyword evidence="5" id="KW-0418">Kinase</keyword>
<dbReference type="Pfam" id="PF00069">
    <property type="entry name" value="Pkinase"/>
    <property type="match status" value="1"/>
</dbReference>
<feature type="domain" description="CRIB" evidence="10">
    <location>
        <begin position="74"/>
        <end position="87"/>
    </location>
</feature>
<dbReference type="InterPro" id="IPR033923">
    <property type="entry name" value="PAK_BD"/>
</dbReference>
<dbReference type="SUPFAM" id="SSF56112">
    <property type="entry name" value="Protein kinase-like (PK-like)"/>
    <property type="match status" value="1"/>
</dbReference>
<evidence type="ECO:0000256" key="3">
    <source>
        <dbReference type="ARBA" id="ARBA00022679"/>
    </source>
</evidence>
<dbReference type="GO" id="GO:0046872">
    <property type="term" value="F:metal ion binding"/>
    <property type="evidence" value="ECO:0007669"/>
    <property type="project" value="UniProtKB-KW"/>
</dbReference>
<dbReference type="PANTHER" id="PTHR45832">
    <property type="entry name" value="SERINE/THREONINE-PROTEIN KINASE SAMKA-RELATED-RELATED"/>
    <property type="match status" value="1"/>
</dbReference>
<dbReference type="PROSITE" id="PS00108">
    <property type="entry name" value="PROTEIN_KINASE_ST"/>
    <property type="match status" value="1"/>
</dbReference>
<dbReference type="GO" id="GO:0004674">
    <property type="term" value="F:protein serine/threonine kinase activity"/>
    <property type="evidence" value="ECO:0007669"/>
    <property type="project" value="UniProtKB-KW"/>
</dbReference>
<dbReference type="GeneID" id="115561246"/>
<feature type="compositionally biased region" description="Polar residues" evidence="8">
    <location>
        <begin position="17"/>
        <end position="28"/>
    </location>
</feature>
<dbReference type="SMART" id="SM00285">
    <property type="entry name" value="PBD"/>
    <property type="match status" value="1"/>
</dbReference>
<evidence type="ECO:0000259" key="9">
    <source>
        <dbReference type="PROSITE" id="PS50011"/>
    </source>
</evidence>
<dbReference type="Gene3D" id="3.30.200.20">
    <property type="entry name" value="Phosphorylase Kinase, domain 1"/>
    <property type="match status" value="1"/>
</dbReference>
<dbReference type="Pfam" id="PF00786">
    <property type="entry name" value="PBD"/>
    <property type="match status" value="1"/>
</dbReference>
<dbReference type="GO" id="GO:0001755">
    <property type="term" value="P:neural crest cell migration"/>
    <property type="evidence" value="ECO:0007669"/>
    <property type="project" value="Ensembl"/>
</dbReference>
<gene>
    <name evidence="11" type="primary">PAK1</name>
    <name evidence="11" type="synonym">pak1</name>
</gene>
<dbReference type="EC" id="2.7.11.1" evidence="1"/>
<dbReference type="InterPro" id="IPR000095">
    <property type="entry name" value="CRIB_dom"/>
</dbReference>
<dbReference type="InterPro" id="IPR051931">
    <property type="entry name" value="PAK3-like"/>
</dbReference>
<evidence type="ECO:0000259" key="10">
    <source>
        <dbReference type="PROSITE" id="PS50108"/>
    </source>
</evidence>
<dbReference type="InterPro" id="IPR036936">
    <property type="entry name" value="CRIB_dom_sf"/>
</dbReference>
<dbReference type="PROSITE" id="PS00107">
    <property type="entry name" value="PROTEIN_KINASE_ATP"/>
    <property type="match status" value="1"/>
</dbReference>
<dbReference type="InterPro" id="IPR017441">
    <property type="entry name" value="Protein_kinase_ATP_BS"/>
</dbReference>
<evidence type="ECO:0000256" key="2">
    <source>
        <dbReference type="ARBA" id="ARBA00022527"/>
    </source>
</evidence>
<feature type="region of interest" description="Disordered" evidence="8">
    <location>
        <begin position="1"/>
        <end position="77"/>
    </location>
</feature>
<dbReference type="CDD" id="cd01093">
    <property type="entry name" value="CRIB_PAK_like"/>
    <property type="match status" value="1"/>
</dbReference>
<dbReference type="SMART" id="SM00220">
    <property type="entry name" value="S_TKc"/>
    <property type="match status" value="1"/>
</dbReference>
<feature type="binding site" evidence="7">
    <location>
        <position position="317"/>
    </location>
    <ligand>
        <name>ATP</name>
        <dbReference type="ChEBI" id="CHEBI:30616"/>
    </ligand>
</feature>
<evidence type="ECO:0000313" key="11">
    <source>
        <dbReference type="Ensembl" id="ENSGMOP00000013139.2"/>
    </source>
</evidence>
<dbReference type="PANTHER" id="PTHR45832:SF10">
    <property type="entry name" value="NON-SPECIFIC SERINE_THREONINE PROTEIN KINASE"/>
    <property type="match status" value="1"/>
</dbReference>
<dbReference type="Gene3D" id="1.10.510.10">
    <property type="entry name" value="Transferase(Phosphotransferase) domain 1"/>
    <property type="match status" value="1"/>
</dbReference>
<dbReference type="Proteomes" id="UP000694546">
    <property type="component" value="Chromosome 16"/>
</dbReference>
<evidence type="ECO:0000256" key="7">
    <source>
        <dbReference type="PROSITE-ProRule" id="PRU10141"/>
    </source>
</evidence>
<dbReference type="OrthoDB" id="2914378at2759"/>
<dbReference type="GO" id="GO:0048703">
    <property type="term" value="P:embryonic viscerocranium morphogenesis"/>
    <property type="evidence" value="ECO:0007669"/>
    <property type="project" value="Ensembl"/>
</dbReference>
<dbReference type="GO" id="GO:0042802">
    <property type="term" value="F:identical protein binding"/>
    <property type="evidence" value="ECO:0007669"/>
    <property type="project" value="Ensembl"/>
</dbReference>
<protein>
    <recommendedName>
        <fullName evidence="1">non-specific serine/threonine protein kinase</fullName>
        <ecNumber evidence="1">2.7.11.1</ecNumber>
    </recommendedName>
</protein>
<dbReference type="GO" id="GO:0060026">
    <property type="term" value="P:convergent extension"/>
    <property type="evidence" value="ECO:0007669"/>
    <property type="project" value="Ensembl"/>
</dbReference>
<dbReference type="Gene3D" id="3.90.810.10">
    <property type="entry name" value="CRIB domain"/>
    <property type="match status" value="1"/>
</dbReference>
<dbReference type="GO" id="GO:0005524">
    <property type="term" value="F:ATP binding"/>
    <property type="evidence" value="ECO:0007669"/>
    <property type="project" value="UniProtKB-UniRule"/>
</dbReference>
<keyword evidence="6 7" id="KW-0067">ATP-binding</keyword>
<feature type="compositionally biased region" description="Pro residues" evidence="8">
    <location>
        <begin position="245"/>
        <end position="255"/>
    </location>
</feature>
<keyword evidence="3" id="KW-0808">Transferase</keyword>
<dbReference type="InterPro" id="IPR011009">
    <property type="entry name" value="Kinase-like_dom_sf"/>
</dbReference>
<evidence type="ECO:0000256" key="6">
    <source>
        <dbReference type="ARBA" id="ARBA00022840"/>
    </source>
</evidence>
<dbReference type="PROSITE" id="PS50108">
    <property type="entry name" value="CRIB"/>
    <property type="match status" value="1"/>
</dbReference>
<feature type="domain" description="Protein kinase" evidence="9">
    <location>
        <begin position="288"/>
        <end position="539"/>
    </location>
</feature>
<name>A0A8C5F7K4_GADMO</name>
<evidence type="ECO:0000256" key="5">
    <source>
        <dbReference type="ARBA" id="ARBA00022777"/>
    </source>
</evidence>
<sequence length="563" mass="61665">MSDNGEVEDKPPAPPMRNTSTMIGSSSKDPAPLNHGSKPLPPNPEDKKKKDRSIRSILTGGGDKTNKKKERPEISLPSDFEHTIHVGFDAVTGEFTGMPEQWARLLQTSNITKLEQKKNPQAVLDVLKFYDSKETSNSQKYMSFTDKSADNYSSSVTTNSKAVSETPAIATVSEDEDEDEAVPPPVVAPRPEHTKSIYTRSVIDPIPPPPTKDAATSPISPPAATASAAVPAPPTAEGGASSPPSASPAPGPSVPRPLDKTRKKKMSDEEILEKLRSIVSVGDPKKKYSRFEKIGQGASGTVYTAIDIATGQEVAIKQMNLQQQPKKELIINEILVMRENKNPNIVNYLDSYLVGDELWVVMEYLAGGSLTDVVTETCMDEAQIAAVCRECLQALEFLHFNQVIHRDIKSDNILLGMDGSVKLTDFGFCAQITPEQSKRSTMVGTPYWMAPEVVTRKAYGPKVDIWSLGIMAIEMVEGEPPYLNENPLRALYLIATNGTPELQNPEKLSVVFRDFLNRCLEMDVEKRGSAKELLQHRFLKEAKPLSSLTPLILAAKEAAKANR</sequence>